<keyword evidence="1" id="KW-1133">Transmembrane helix</keyword>
<dbReference type="Proteomes" id="UP000284605">
    <property type="component" value="Unassembled WGS sequence"/>
</dbReference>
<protein>
    <submittedName>
        <fullName evidence="2">Uncharacterized protein</fullName>
    </submittedName>
</protein>
<keyword evidence="1" id="KW-0472">Membrane</keyword>
<reference evidence="2 3" key="1">
    <citation type="submission" date="2018-09" db="EMBL/GenBank/DDBJ databases">
        <authorList>
            <person name="Zhu H."/>
        </authorList>
    </citation>
    <scope>NUCLEOTIDE SEQUENCE [LARGE SCALE GENOMIC DNA]</scope>
    <source>
        <strain evidence="2 3">K1W22B-8</strain>
    </source>
</reference>
<dbReference type="EMBL" id="QYUK01000016">
    <property type="protein sequence ID" value="RJF80731.1"/>
    <property type="molecule type" value="Genomic_DNA"/>
</dbReference>
<keyword evidence="3" id="KW-1185">Reference proteome</keyword>
<name>A0A418VU94_9PROT</name>
<evidence type="ECO:0000313" key="3">
    <source>
        <dbReference type="Proteomes" id="UP000284605"/>
    </source>
</evidence>
<dbReference type="AlphaFoldDB" id="A0A418VU94"/>
<gene>
    <name evidence="2" type="ORF">D3874_26955</name>
</gene>
<accession>A0A418VU94</accession>
<feature type="transmembrane region" description="Helical" evidence="1">
    <location>
        <begin position="12"/>
        <end position="39"/>
    </location>
</feature>
<dbReference type="RefSeq" id="WP_119782783.1">
    <property type="nucleotide sequence ID" value="NZ_QYUK01000016.1"/>
</dbReference>
<proteinExistence type="predicted"/>
<keyword evidence="1" id="KW-0812">Transmembrane</keyword>
<comment type="caution">
    <text evidence="2">The sequence shown here is derived from an EMBL/GenBank/DDBJ whole genome shotgun (WGS) entry which is preliminary data.</text>
</comment>
<evidence type="ECO:0000313" key="2">
    <source>
        <dbReference type="EMBL" id="RJF80731.1"/>
    </source>
</evidence>
<sequence length="127" mass="14290">MLKFLDSVRDAIGIAILLAFCAAVSIIPAAGALGVVLVITDFPDDIQRAIRRCIVQVRASSFITEQEAYLITLCMENEGYRLRADAYPEYMRAIDFNVYRPDGVWESLIYDVKQAIKEKSFAPLTHE</sequence>
<evidence type="ECO:0000256" key="1">
    <source>
        <dbReference type="SAM" id="Phobius"/>
    </source>
</evidence>
<organism evidence="2 3">
    <name type="scientific">Oleomonas cavernae</name>
    <dbReference type="NCBI Taxonomy" id="2320859"/>
    <lineage>
        <taxon>Bacteria</taxon>
        <taxon>Pseudomonadati</taxon>
        <taxon>Pseudomonadota</taxon>
        <taxon>Alphaproteobacteria</taxon>
        <taxon>Acetobacterales</taxon>
        <taxon>Acetobacteraceae</taxon>
        <taxon>Oleomonas</taxon>
    </lineage>
</organism>